<protein>
    <submittedName>
        <fullName evidence="1">Uncharacterized protein</fullName>
    </submittedName>
</protein>
<gene>
    <name evidence="1" type="ORF">EYF80_033274</name>
</gene>
<sequence>MRKILTDEGRSAELFSALATRSLRDRRWVNLEIPDSDLKMRNKGISKRLRGPLRALSHASCPSYVVRYSETGHFTDGGEQASGRP</sequence>
<evidence type="ECO:0000313" key="1">
    <source>
        <dbReference type="EMBL" id="TNN56548.1"/>
    </source>
</evidence>
<dbReference type="Proteomes" id="UP000314294">
    <property type="component" value="Unassembled WGS sequence"/>
</dbReference>
<reference evidence="1 2" key="1">
    <citation type="submission" date="2019-03" db="EMBL/GenBank/DDBJ databases">
        <title>First draft genome of Liparis tanakae, snailfish: a comprehensive survey of snailfish specific genes.</title>
        <authorList>
            <person name="Kim W."/>
            <person name="Song I."/>
            <person name="Jeong J.-H."/>
            <person name="Kim D."/>
            <person name="Kim S."/>
            <person name="Ryu S."/>
            <person name="Song J.Y."/>
            <person name="Lee S.K."/>
        </authorList>
    </citation>
    <scope>NUCLEOTIDE SEQUENCE [LARGE SCALE GENOMIC DNA]</scope>
    <source>
        <tissue evidence="1">Muscle</tissue>
    </source>
</reference>
<dbReference type="AlphaFoldDB" id="A0A4Z2GSA8"/>
<keyword evidence="2" id="KW-1185">Reference proteome</keyword>
<accession>A0A4Z2GSA8</accession>
<evidence type="ECO:0000313" key="2">
    <source>
        <dbReference type="Proteomes" id="UP000314294"/>
    </source>
</evidence>
<dbReference type="EMBL" id="SRLO01000426">
    <property type="protein sequence ID" value="TNN56548.1"/>
    <property type="molecule type" value="Genomic_DNA"/>
</dbReference>
<name>A0A4Z2GSA8_9TELE</name>
<comment type="caution">
    <text evidence="1">The sequence shown here is derived from an EMBL/GenBank/DDBJ whole genome shotgun (WGS) entry which is preliminary data.</text>
</comment>
<proteinExistence type="predicted"/>
<organism evidence="1 2">
    <name type="scientific">Liparis tanakae</name>
    <name type="common">Tanaka's snailfish</name>
    <dbReference type="NCBI Taxonomy" id="230148"/>
    <lineage>
        <taxon>Eukaryota</taxon>
        <taxon>Metazoa</taxon>
        <taxon>Chordata</taxon>
        <taxon>Craniata</taxon>
        <taxon>Vertebrata</taxon>
        <taxon>Euteleostomi</taxon>
        <taxon>Actinopterygii</taxon>
        <taxon>Neopterygii</taxon>
        <taxon>Teleostei</taxon>
        <taxon>Neoteleostei</taxon>
        <taxon>Acanthomorphata</taxon>
        <taxon>Eupercaria</taxon>
        <taxon>Perciformes</taxon>
        <taxon>Cottioidei</taxon>
        <taxon>Cottales</taxon>
        <taxon>Liparidae</taxon>
        <taxon>Liparis</taxon>
    </lineage>
</organism>